<feature type="compositionally biased region" description="Polar residues" evidence="1">
    <location>
        <begin position="45"/>
        <end position="74"/>
    </location>
</feature>
<feature type="compositionally biased region" description="Basic and acidic residues" evidence="1">
    <location>
        <begin position="203"/>
        <end position="214"/>
    </location>
</feature>
<dbReference type="OrthoDB" id="5384020at2759"/>
<dbReference type="eggNOG" id="ENOG502SA1F">
    <property type="taxonomic scope" value="Eukaryota"/>
</dbReference>
<gene>
    <name evidence="2" type="ORF">EPUS_07545</name>
</gene>
<dbReference type="OMA" id="VTIMEPP"/>
<evidence type="ECO:0000313" key="2">
    <source>
        <dbReference type="EMBL" id="ERF72383.1"/>
    </source>
</evidence>
<organism evidence="2 3">
    <name type="scientific">Endocarpon pusillum (strain Z07020 / HMAS-L-300199)</name>
    <name type="common">Lichen-forming fungus</name>
    <dbReference type="NCBI Taxonomy" id="1263415"/>
    <lineage>
        <taxon>Eukaryota</taxon>
        <taxon>Fungi</taxon>
        <taxon>Dikarya</taxon>
        <taxon>Ascomycota</taxon>
        <taxon>Pezizomycotina</taxon>
        <taxon>Eurotiomycetes</taxon>
        <taxon>Chaetothyriomycetidae</taxon>
        <taxon>Verrucariales</taxon>
        <taxon>Verrucariaceae</taxon>
        <taxon>Endocarpon</taxon>
    </lineage>
</organism>
<feature type="compositionally biased region" description="Low complexity" evidence="1">
    <location>
        <begin position="83"/>
        <end position="92"/>
    </location>
</feature>
<feature type="region of interest" description="Disordered" evidence="1">
    <location>
        <begin position="1"/>
        <end position="124"/>
    </location>
</feature>
<dbReference type="AlphaFoldDB" id="U1GJP6"/>
<name>U1GJP6_ENDPU</name>
<feature type="compositionally biased region" description="Pro residues" evidence="1">
    <location>
        <begin position="1"/>
        <end position="10"/>
    </location>
</feature>
<feature type="compositionally biased region" description="Polar residues" evidence="1">
    <location>
        <begin position="162"/>
        <end position="183"/>
    </location>
</feature>
<protein>
    <submittedName>
        <fullName evidence="2">Uncharacterized protein</fullName>
    </submittedName>
</protein>
<accession>U1GJP6</accession>
<reference evidence="3" key="1">
    <citation type="journal article" date="2014" name="BMC Genomics">
        <title>Genome characteristics reveal the impact of lichenization on lichen-forming fungus Endocarpon pusillum Hedwig (Verrucariales, Ascomycota).</title>
        <authorList>
            <person name="Wang Y.-Y."/>
            <person name="Liu B."/>
            <person name="Zhang X.-Y."/>
            <person name="Zhou Q.-M."/>
            <person name="Zhang T."/>
            <person name="Li H."/>
            <person name="Yu Y.-F."/>
            <person name="Zhang X.-L."/>
            <person name="Hao X.-Y."/>
            <person name="Wang M."/>
            <person name="Wang L."/>
            <person name="Wei J.-C."/>
        </authorList>
    </citation>
    <scope>NUCLEOTIDE SEQUENCE [LARGE SCALE GENOMIC DNA]</scope>
    <source>
        <strain evidence="3">Z07020 / HMAS-L-300199</strain>
    </source>
</reference>
<evidence type="ECO:0000313" key="3">
    <source>
        <dbReference type="Proteomes" id="UP000019373"/>
    </source>
</evidence>
<dbReference type="Proteomes" id="UP000019373">
    <property type="component" value="Unassembled WGS sequence"/>
</dbReference>
<proteinExistence type="predicted"/>
<dbReference type="GeneID" id="19242427"/>
<dbReference type="EMBL" id="KE721108">
    <property type="protein sequence ID" value="ERF72383.1"/>
    <property type="molecule type" value="Genomic_DNA"/>
</dbReference>
<keyword evidence="3" id="KW-1185">Reference proteome</keyword>
<dbReference type="HOGENOM" id="CLU_058677_2_0_1"/>
<evidence type="ECO:0000256" key="1">
    <source>
        <dbReference type="SAM" id="MobiDB-lite"/>
    </source>
</evidence>
<feature type="region of interest" description="Disordered" evidence="1">
    <location>
        <begin position="138"/>
        <end position="220"/>
    </location>
</feature>
<dbReference type="RefSeq" id="XP_007801974.1">
    <property type="nucleotide sequence ID" value="XM_007803783.1"/>
</dbReference>
<sequence length="220" mass="23383">MSEQPPPLPPGSGRRRSSITEMFIPRPAAGTYTSSYSPPNPSTPMGNTQGNRRGMSITTLGLGGNSPNSQNSPLNAFAKQRRASVASSASGSPEFKNSFEDSAVIEEDHQSGGPTNTPASPSFARRVSFGAQALRDVRSTGAAPAGEGFNWSEALRDRTRRQPSASASGNPFQPRQRATSISTMEPPKEMPKAHAPPLTAKLGKPDPLGERMLRGDFMMD</sequence>